<proteinExistence type="predicted"/>
<evidence type="ECO:0000256" key="1">
    <source>
        <dbReference type="ARBA" id="ARBA00022737"/>
    </source>
</evidence>
<organism>
    <name type="scientific">Serpula lacrymans var. lacrymans (strain S7.9)</name>
    <name type="common">Dry rot fungus</name>
    <dbReference type="NCBI Taxonomy" id="578457"/>
    <lineage>
        <taxon>Eukaryota</taxon>
        <taxon>Fungi</taxon>
        <taxon>Dikarya</taxon>
        <taxon>Basidiomycota</taxon>
        <taxon>Agaricomycotina</taxon>
        <taxon>Agaricomycetes</taxon>
        <taxon>Agaricomycetidae</taxon>
        <taxon>Boletales</taxon>
        <taxon>Coniophorineae</taxon>
        <taxon>Serpulaceae</taxon>
        <taxon>Serpula</taxon>
    </lineage>
</organism>
<keyword evidence="1" id="KW-0677">Repeat</keyword>
<dbReference type="EMBL" id="GL945433">
    <property type="protein sequence ID" value="EGO25605.1"/>
    <property type="molecule type" value="Genomic_DNA"/>
</dbReference>
<dbReference type="InterPro" id="IPR007123">
    <property type="entry name" value="Gelsolin-like_dom"/>
</dbReference>
<dbReference type="PANTHER" id="PTHR11977:SF51">
    <property type="entry name" value="PROTEIN FLIGHTLESS-1 HOMOLOG"/>
    <property type="match status" value="1"/>
</dbReference>
<dbReference type="KEGG" id="sla:SERLADRAFT_466015"/>
<sequence>MEVMSVIGNTATVIQRDTDIFYDTEVLAVIQRLKSKESGLVTSTVWGWCGNKCHCGDREEKKLIDLAKRYGTSLVTIHQLHEPQELVHALGGKLAIRQGTRLHWSSDNTAMHVVRSARGLIMIDEVDLNLKSLCSGFSFCLTVLDNIYVWYGRGSRADERKAAMEYAQRFAAKGSTVIELSEGEGDKKDEMFWMILGDGDYAQADYWKWRSSSLTEECRCWKVDIGNTDSVICPVPSLSSEILPQEAVYIMDCIWEFFVLVGREARAKRQDIKLAINTAMDMSSHIAASKPFTPPIHVLVIPTQLPLDLQIAFRDISENTLNSSHVPDHMNILSTTDAIEHLCRSSWEKSALKDHTMLPLGLDSFHIPD</sequence>
<dbReference type="Pfam" id="PF25480">
    <property type="entry name" value="DUF7904"/>
    <property type="match status" value="1"/>
</dbReference>
<dbReference type="RefSeq" id="XP_007317727.1">
    <property type="nucleotide sequence ID" value="XM_007317665.1"/>
</dbReference>
<gene>
    <name evidence="4" type="ORF">SERLADRAFT_466015</name>
</gene>
<dbReference type="Gene3D" id="3.40.20.10">
    <property type="entry name" value="Severin"/>
    <property type="match status" value="1"/>
</dbReference>
<evidence type="ECO:0000259" key="3">
    <source>
        <dbReference type="Pfam" id="PF25480"/>
    </source>
</evidence>
<dbReference type="SMART" id="SM00262">
    <property type="entry name" value="GEL"/>
    <property type="match status" value="1"/>
</dbReference>
<dbReference type="InterPro" id="IPR057226">
    <property type="entry name" value="DUF7904"/>
</dbReference>
<dbReference type="Proteomes" id="UP000008064">
    <property type="component" value="Unassembled WGS sequence"/>
</dbReference>
<accession>F8NTD3</accession>
<evidence type="ECO:0000313" key="4">
    <source>
        <dbReference type="EMBL" id="EGO25605.1"/>
    </source>
</evidence>
<dbReference type="HOGENOM" id="CLU_038737_0_0_1"/>
<feature type="domain" description="DUF7904" evidence="3">
    <location>
        <begin position="7"/>
        <end position="98"/>
    </location>
</feature>
<protein>
    <submittedName>
        <fullName evidence="4">Uncharacterized protein</fullName>
    </submittedName>
</protein>
<dbReference type="Pfam" id="PF00626">
    <property type="entry name" value="Gelsolin"/>
    <property type="match status" value="1"/>
</dbReference>
<dbReference type="InterPro" id="IPR029006">
    <property type="entry name" value="ADF-H/Gelsolin-like_dom_sf"/>
</dbReference>
<dbReference type="AlphaFoldDB" id="F8NTD3"/>
<dbReference type="SUPFAM" id="SSF55753">
    <property type="entry name" value="Actin depolymerizing proteins"/>
    <property type="match status" value="1"/>
</dbReference>
<evidence type="ECO:0000259" key="2">
    <source>
        <dbReference type="Pfam" id="PF00626"/>
    </source>
</evidence>
<dbReference type="PANTHER" id="PTHR11977">
    <property type="entry name" value="VILLIN"/>
    <property type="match status" value="1"/>
</dbReference>
<name>F8NTD3_SERL9</name>
<dbReference type="GO" id="GO:0051015">
    <property type="term" value="F:actin filament binding"/>
    <property type="evidence" value="ECO:0007669"/>
    <property type="project" value="InterPro"/>
</dbReference>
<reference evidence="4" key="1">
    <citation type="submission" date="2011-04" db="EMBL/GenBank/DDBJ databases">
        <title>Evolution of plant cell wall degrading machinery underlies the functional diversity of forest fungi.</title>
        <authorList>
            <consortium name="US DOE Joint Genome Institute (JGI-PGF)"/>
            <person name="Eastwood D.C."/>
            <person name="Floudas D."/>
            <person name="Binder M."/>
            <person name="Majcherczyk A."/>
            <person name="Schneider P."/>
            <person name="Aerts A."/>
            <person name="Asiegbu F.O."/>
            <person name="Baker S.E."/>
            <person name="Barry K."/>
            <person name="Bendiksby M."/>
            <person name="Blumentritt M."/>
            <person name="Coutinho P.M."/>
            <person name="Cullen D."/>
            <person name="Cullen D."/>
            <person name="Gathman A."/>
            <person name="Goodell B."/>
            <person name="Henrissat B."/>
            <person name="Ihrmark K."/>
            <person name="Kauserud H."/>
            <person name="Kohler A."/>
            <person name="LaButti K."/>
            <person name="Lapidus A."/>
            <person name="Lavin J.L."/>
            <person name="Lee Y.-H."/>
            <person name="Lindquist E."/>
            <person name="Lilly W."/>
            <person name="Lucas S."/>
            <person name="Morin E."/>
            <person name="Murat C."/>
            <person name="Oguiza J.A."/>
            <person name="Park J."/>
            <person name="Pisabarro A.G."/>
            <person name="Riley R."/>
            <person name="Rosling A."/>
            <person name="Salamov A."/>
            <person name="Schmidt O."/>
            <person name="Schmutz J."/>
            <person name="Skrede I."/>
            <person name="Stenlid J."/>
            <person name="Wiebenga A."/>
            <person name="Xie X."/>
            <person name="Kues U."/>
            <person name="Hibbett D.S."/>
            <person name="Hoffmeister D."/>
            <person name="Hogberg N."/>
            <person name="Martin F."/>
            <person name="Grigoriev I.V."/>
            <person name="Watkinson S.C."/>
        </authorList>
    </citation>
    <scope>NUCLEOTIDE SEQUENCE</scope>
    <source>
        <strain evidence="4">S7.9</strain>
    </source>
</reference>
<dbReference type="OrthoDB" id="6375767at2759"/>
<dbReference type="InterPro" id="IPR007122">
    <property type="entry name" value="Villin/Gelsolin"/>
</dbReference>
<feature type="domain" description="Gelsolin-like" evidence="2">
    <location>
        <begin position="124"/>
        <end position="171"/>
    </location>
</feature>
<dbReference type="GeneID" id="18818994"/>